<proteinExistence type="predicted"/>
<dbReference type="Proteomes" id="UP001259492">
    <property type="component" value="Unassembled WGS sequence"/>
</dbReference>
<protein>
    <submittedName>
        <fullName evidence="2">DUF6090 family protein</fullName>
    </submittedName>
</protein>
<evidence type="ECO:0000313" key="2">
    <source>
        <dbReference type="EMBL" id="MDT0558184.1"/>
    </source>
</evidence>
<evidence type="ECO:0000313" key="3">
    <source>
        <dbReference type="Proteomes" id="UP001259492"/>
    </source>
</evidence>
<comment type="caution">
    <text evidence="2">The sequence shown here is derived from an EMBL/GenBank/DDBJ whole genome shotgun (WGS) entry which is preliminary data.</text>
</comment>
<accession>A0ABU2YJ36</accession>
<keyword evidence="1" id="KW-1133">Transmembrane helix</keyword>
<gene>
    <name evidence="2" type="ORF">RM697_05980</name>
</gene>
<dbReference type="Pfam" id="PF19578">
    <property type="entry name" value="DUF6090"/>
    <property type="match status" value="1"/>
</dbReference>
<keyword evidence="1" id="KW-0812">Transmembrane</keyword>
<keyword evidence="3" id="KW-1185">Reference proteome</keyword>
<dbReference type="InterPro" id="IPR045749">
    <property type="entry name" value="DUF6090"/>
</dbReference>
<feature type="transmembrane region" description="Helical" evidence="1">
    <location>
        <begin position="21"/>
        <end position="42"/>
    </location>
</feature>
<evidence type="ECO:0000256" key="1">
    <source>
        <dbReference type="SAM" id="Phobius"/>
    </source>
</evidence>
<reference evidence="2 3" key="1">
    <citation type="submission" date="2023-09" db="EMBL/GenBank/DDBJ databases">
        <authorList>
            <person name="Rey-Velasco X."/>
        </authorList>
    </citation>
    <scope>NUCLEOTIDE SEQUENCE [LARGE SCALE GENOMIC DNA]</scope>
    <source>
        <strain evidence="2 3">W332</strain>
    </source>
</reference>
<dbReference type="RefSeq" id="WP_311426952.1">
    <property type="nucleotide sequence ID" value="NZ_JAVRIA010000002.1"/>
</dbReference>
<keyword evidence="1" id="KW-0472">Membrane</keyword>
<organism evidence="2 3">
    <name type="scientific">Microcosmobacter mediterraneus</name>
    <dbReference type="NCBI Taxonomy" id="3075607"/>
    <lineage>
        <taxon>Bacteria</taxon>
        <taxon>Pseudomonadati</taxon>
        <taxon>Bacteroidota</taxon>
        <taxon>Flavobacteriia</taxon>
        <taxon>Flavobacteriales</taxon>
        <taxon>Flavobacteriaceae</taxon>
        <taxon>Microcosmobacter</taxon>
    </lineage>
</organism>
<dbReference type="EMBL" id="JAVRIA010000002">
    <property type="protein sequence ID" value="MDT0558184.1"/>
    <property type="molecule type" value="Genomic_DNA"/>
</dbReference>
<sequence length="267" mass="31240">MIKFFRHIRQNLLMENKTGKYFKYAIGEIILVVIGILIALQINNWNTDQGNSKKEEQYLNNLVIDLNDQIQVIDVQINSEQGFCSNSKIILDAFNNTRVFVFDSTILKAANMLQDRRTFKIVNPTYTELINTGDMKLISNESFRNRLVSYYQEIDRIKEVIKLNNSYFIDTELGPKIRTLVPTYWAEPANYDYYTKNAMPYEGGISVEKISALMQITQNKLKDKNTLLQFINLVASRYDYGWFHTQIMLTKKTETQQLLDELNKLIQ</sequence>
<name>A0ABU2YJ36_9FLAO</name>